<feature type="domain" description="TF-B3" evidence="6">
    <location>
        <begin position="16"/>
        <end position="109"/>
    </location>
</feature>
<dbReference type="PANTHER" id="PTHR31920:SF37">
    <property type="entry name" value="B3 DOMAIN-CONTAINING TRANSCRIPTION FACTOR VRN1"/>
    <property type="match status" value="1"/>
</dbReference>
<dbReference type="PROSITE" id="PS50863">
    <property type="entry name" value="B3"/>
    <property type="match status" value="2"/>
</dbReference>
<dbReference type="SUPFAM" id="SSF101936">
    <property type="entry name" value="DNA-binding pseudobarrel domain"/>
    <property type="match status" value="2"/>
</dbReference>
<organism evidence="7">
    <name type="scientific">Fagus sylvatica</name>
    <name type="common">Beechnut</name>
    <dbReference type="NCBI Taxonomy" id="28930"/>
    <lineage>
        <taxon>Eukaryota</taxon>
        <taxon>Viridiplantae</taxon>
        <taxon>Streptophyta</taxon>
        <taxon>Embryophyta</taxon>
        <taxon>Tracheophyta</taxon>
        <taxon>Spermatophyta</taxon>
        <taxon>Magnoliopsida</taxon>
        <taxon>eudicotyledons</taxon>
        <taxon>Gunneridae</taxon>
        <taxon>Pentapetalae</taxon>
        <taxon>rosids</taxon>
        <taxon>fabids</taxon>
        <taxon>Fagales</taxon>
        <taxon>Fagaceae</taxon>
        <taxon>Fagus</taxon>
    </lineage>
</organism>
<dbReference type="InterPro" id="IPR015300">
    <property type="entry name" value="DNA-bd_pseudobarrel_sf"/>
</dbReference>
<sequence length="362" mass="41525">MEPKPRTPRKCMSPTSEPEMFFKIIFPDKKLRIPKMFVQKFGNQLSPIVTVNGPNGGVWKLGLEKENDTMCFSDDWEKFLDHYSISTGQILIFKYEGNSVFNVLYIFDISACKIGYHNDNLSSDVEPDSVQNEEENDFGFIEISDSTTYSISESSSEDWTSDGYLSQGTLRKRNKYTTWTDRKRKRKRKHIRKGAATQSCKKCVHGGFAEEDMFHSSVKGNPKSKYKASNFSKCSKSIESAKKRARKAAEMFQSEHPFFKAVLRRHNIYNSFVYVPAGFALKYLSSESIKLQNDDGKQWPARCFYREGSGAGRSIGKGWATFARENDLEEGDVVVFELIDRNTLVLEVSIFRMVEFLDNVNE</sequence>
<accession>A0A2N9FU65</accession>
<name>A0A2N9FU65_FAGSY</name>
<dbReference type="Gene3D" id="2.40.330.10">
    <property type="entry name" value="DNA-binding pseudobarrel domain"/>
    <property type="match status" value="2"/>
</dbReference>
<dbReference type="InterPro" id="IPR050655">
    <property type="entry name" value="Plant_B3_domain"/>
</dbReference>
<evidence type="ECO:0000256" key="3">
    <source>
        <dbReference type="ARBA" id="ARBA00023125"/>
    </source>
</evidence>
<keyword evidence="3" id="KW-0238">DNA-binding</keyword>
<evidence type="ECO:0000256" key="5">
    <source>
        <dbReference type="ARBA" id="ARBA00023242"/>
    </source>
</evidence>
<dbReference type="GO" id="GO:0003677">
    <property type="term" value="F:DNA binding"/>
    <property type="evidence" value="ECO:0007669"/>
    <property type="project" value="UniProtKB-KW"/>
</dbReference>
<keyword evidence="5" id="KW-0539">Nucleus</keyword>
<proteinExistence type="predicted"/>
<dbReference type="SMART" id="SM01019">
    <property type="entry name" value="B3"/>
    <property type="match status" value="2"/>
</dbReference>
<dbReference type="InterPro" id="IPR003340">
    <property type="entry name" value="B3_DNA-bd"/>
</dbReference>
<keyword evidence="2" id="KW-0805">Transcription regulation</keyword>
<gene>
    <name evidence="7" type="ORF">FSB_LOCUS18670</name>
</gene>
<reference evidence="7" key="1">
    <citation type="submission" date="2018-02" db="EMBL/GenBank/DDBJ databases">
        <authorList>
            <person name="Cohen D.B."/>
            <person name="Kent A.D."/>
        </authorList>
    </citation>
    <scope>NUCLEOTIDE SEQUENCE</scope>
</reference>
<evidence type="ECO:0000256" key="1">
    <source>
        <dbReference type="ARBA" id="ARBA00004123"/>
    </source>
</evidence>
<protein>
    <recommendedName>
        <fullName evidence="6">TF-B3 domain-containing protein</fullName>
    </recommendedName>
</protein>
<dbReference type="CDD" id="cd10017">
    <property type="entry name" value="B3_DNA"/>
    <property type="match status" value="2"/>
</dbReference>
<dbReference type="AlphaFoldDB" id="A0A2N9FU65"/>
<evidence type="ECO:0000256" key="2">
    <source>
        <dbReference type="ARBA" id="ARBA00023015"/>
    </source>
</evidence>
<evidence type="ECO:0000313" key="7">
    <source>
        <dbReference type="EMBL" id="SPC90788.1"/>
    </source>
</evidence>
<evidence type="ECO:0000259" key="6">
    <source>
        <dbReference type="PROSITE" id="PS50863"/>
    </source>
</evidence>
<evidence type="ECO:0000256" key="4">
    <source>
        <dbReference type="ARBA" id="ARBA00023163"/>
    </source>
</evidence>
<dbReference type="EMBL" id="OIVN01001178">
    <property type="protein sequence ID" value="SPC90788.1"/>
    <property type="molecule type" value="Genomic_DNA"/>
</dbReference>
<dbReference type="GO" id="GO:0005634">
    <property type="term" value="C:nucleus"/>
    <property type="evidence" value="ECO:0007669"/>
    <property type="project" value="UniProtKB-SubCell"/>
</dbReference>
<dbReference type="PANTHER" id="PTHR31920">
    <property type="entry name" value="B3 DOMAIN-CONTAINING"/>
    <property type="match status" value="1"/>
</dbReference>
<dbReference type="Pfam" id="PF02362">
    <property type="entry name" value="B3"/>
    <property type="match status" value="2"/>
</dbReference>
<feature type="domain" description="TF-B3" evidence="6">
    <location>
        <begin position="258"/>
        <end position="354"/>
    </location>
</feature>
<comment type="subcellular location">
    <subcellularLocation>
        <location evidence="1">Nucleus</location>
    </subcellularLocation>
</comment>
<keyword evidence="4" id="KW-0804">Transcription</keyword>